<name>A0ABD1YNH3_9MARC</name>
<dbReference type="Proteomes" id="UP001605036">
    <property type="component" value="Unassembled WGS sequence"/>
</dbReference>
<keyword evidence="1" id="KW-0472">Membrane</keyword>
<protein>
    <submittedName>
        <fullName evidence="3">Uncharacterized protein</fullName>
    </submittedName>
</protein>
<dbReference type="EMBL" id="JBHFFA010000004">
    <property type="protein sequence ID" value="KAL2632138.1"/>
    <property type="molecule type" value="Genomic_DNA"/>
</dbReference>
<comment type="caution">
    <text evidence="3">The sequence shown here is derived from an EMBL/GenBank/DDBJ whole genome shotgun (WGS) entry which is preliminary data.</text>
</comment>
<evidence type="ECO:0000313" key="3">
    <source>
        <dbReference type="EMBL" id="KAL2632138.1"/>
    </source>
</evidence>
<dbReference type="InterPro" id="IPR014710">
    <property type="entry name" value="RmlC-like_jellyroll"/>
</dbReference>
<dbReference type="AlphaFoldDB" id="A0ABD1YNH3"/>
<feature type="signal peptide" evidence="2">
    <location>
        <begin position="1"/>
        <end position="22"/>
    </location>
</feature>
<feature type="chain" id="PRO_5044745364" evidence="2">
    <location>
        <begin position="23"/>
        <end position="163"/>
    </location>
</feature>
<keyword evidence="1" id="KW-0812">Transmembrane</keyword>
<organism evidence="3 4">
    <name type="scientific">Riccia fluitans</name>
    <dbReference type="NCBI Taxonomy" id="41844"/>
    <lineage>
        <taxon>Eukaryota</taxon>
        <taxon>Viridiplantae</taxon>
        <taxon>Streptophyta</taxon>
        <taxon>Embryophyta</taxon>
        <taxon>Marchantiophyta</taxon>
        <taxon>Marchantiopsida</taxon>
        <taxon>Marchantiidae</taxon>
        <taxon>Marchantiales</taxon>
        <taxon>Ricciaceae</taxon>
        <taxon>Riccia</taxon>
    </lineage>
</organism>
<gene>
    <name evidence="3" type="ORF">R1flu_016824</name>
</gene>
<dbReference type="Gene3D" id="2.60.120.10">
    <property type="entry name" value="Jelly Rolls"/>
    <property type="match status" value="1"/>
</dbReference>
<sequence>MRLLLSFFAVVAFAAAVAFVQAADPEELRDFAPPPSGTALNGDYFTFKGLRNLDVSTGAFANVTAVNVRAFPALSGLGVSNALCCTLWAVSTLLTLILVELRLCSSSKINRGQKKAKAYASFSSINPGTVSSTCTLFKTGISTDVLTRSFGVFNSISQELVAA</sequence>
<evidence type="ECO:0000313" key="4">
    <source>
        <dbReference type="Proteomes" id="UP001605036"/>
    </source>
</evidence>
<keyword evidence="1" id="KW-1133">Transmembrane helix</keyword>
<evidence type="ECO:0000256" key="1">
    <source>
        <dbReference type="SAM" id="Phobius"/>
    </source>
</evidence>
<proteinExistence type="predicted"/>
<keyword evidence="2" id="KW-0732">Signal</keyword>
<accession>A0ABD1YNH3</accession>
<reference evidence="3 4" key="1">
    <citation type="submission" date="2024-09" db="EMBL/GenBank/DDBJ databases">
        <title>Chromosome-scale assembly of Riccia fluitans.</title>
        <authorList>
            <person name="Paukszto L."/>
            <person name="Sawicki J."/>
            <person name="Karawczyk K."/>
            <person name="Piernik-Szablinska J."/>
            <person name="Szczecinska M."/>
            <person name="Mazdziarz M."/>
        </authorList>
    </citation>
    <scope>NUCLEOTIDE SEQUENCE [LARGE SCALE GENOMIC DNA]</scope>
    <source>
        <strain evidence="3">Rf_01</strain>
        <tissue evidence="3">Aerial parts of the thallus</tissue>
    </source>
</reference>
<feature type="transmembrane region" description="Helical" evidence="1">
    <location>
        <begin position="79"/>
        <end position="101"/>
    </location>
</feature>
<keyword evidence="4" id="KW-1185">Reference proteome</keyword>
<dbReference type="PANTHER" id="PTHR31238">
    <property type="entry name" value="GERMIN-LIKE PROTEIN SUBFAMILY 3 MEMBER 3"/>
    <property type="match status" value="1"/>
</dbReference>
<evidence type="ECO:0000256" key="2">
    <source>
        <dbReference type="SAM" id="SignalP"/>
    </source>
</evidence>